<dbReference type="InterPro" id="IPR006059">
    <property type="entry name" value="SBP"/>
</dbReference>
<dbReference type="RefSeq" id="WP_131893830.1">
    <property type="nucleotide sequence ID" value="NZ_SMKZ01000011.1"/>
</dbReference>
<dbReference type="PANTHER" id="PTHR43649:SF32">
    <property type="entry name" value="SUGAR BINDING SECRETED PROTEIN"/>
    <property type="match status" value="1"/>
</dbReference>
<dbReference type="AlphaFoldDB" id="A0A4R5DBR2"/>
<reference evidence="1 2" key="1">
    <citation type="submission" date="2019-03" db="EMBL/GenBank/DDBJ databases">
        <title>Draft genome sequences of novel Actinobacteria.</title>
        <authorList>
            <person name="Sahin N."/>
            <person name="Ay H."/>
            <person name="Saygin H."/>
        </authorList>
    </citation>
    <scope>NUCLEOTIDE SEQUENCE [LARGE SCALE GENOMIC DNA]</scope>
    <source>
        <strain evidence="1 2">5K138</strain>
    </source>
</reference>
<sequence>MRSSRTAARFTVLLAATALVTSCGGEDDGATSGDLAGESPEPGTTLSIWTFGATGLEEQMEAWAADRGVELEFKTGELDPHHEQLLTALVSGSVPDVAVIEIGYSATFKASPDSFVDLRDHGADELADDYLDWRWQNGVAADGTVIGLPTDVGGMALAYRTDLFQAAGLPTEPEQVAALWPSWDEFLAVAEQYTADTGQAFLDDSGVLFETVAKQGSEVFYDTDGEPIYDTNPQVERAWEVATAAARAGVTADLAAFSPEWNTGMAQGKYAVQLAPAWMLNYIQGQAPDTAGRWNVTTLPEGGGNWGGSQLAIPANAEHPDLAYDLITTVLSPESQLEVFQASGNFPSTPSLYGTPEMREFTSEFFSGAPLGQIYTASVEALEPVVEGEDQRLILREFGNGVDRVEKGDEEPGEAWASTLDAIALEID</sequence>
<evidence type="ECO:0000313" key="2">
    <source>
        <dbReference type="Proteomes" id="UP000294739"/>
    </source>
</evidence>
<dbReference type="InParanoid" id="A0A4R5DBR2"/>
<proteinExistence type="predicted"/>
<organism evidence="1 2">
    <name type="scientific">Jiangella asiatica</name>
    <dbReference type="NCBI Taxonomy" id="2530372"/>
    <lineage>
        <taxon>Bacteria</taxon>
        <taxon>Bacillati</taxon>
        <taxon>Actinomycetota</taxon>
        <taxon>Actinomycetes</taxon>
        <taxon>Jiangellales</taxon>
        <taxon>Jiangellaceae</taxon>
        <taxon>Jiangella</taxon>
    </lineage>
</organism>
<evidence type="ECO:0000313" key="1">
    <source>
        <dbReference type="EMBL" id="TDE11142.1"/>
    </source>
</evidence>
<protein>
    <submittedName>
        <fullName evidence="1">Extracellular solute-binding protein</fullName>
    </submittedName>
</protein>
<dbReference type="Pfam" id="PF13416">
    <property type="entry name" value="SBP_bac_8"/>
    <property type="match status" value="1"/>
</dbReference>
<comment type="caution">
    <text evidence="1">The sequence shown here is derived from an EMBL/GenBank/DDBJ whole genome shotgun (WGS) entry which is preliminary data.</text>
</comment>
<dbReference type="OrthoDB" id="3226017at2"/>
<keyword evidence="2" id="KW-1185">Reference proteome</keyword>
<dbReference type="Proteomes" id="UP000294739">
    <property type="component" value="Unassembled WGS sequence"/>
</dbReference>
<name>A0A4R5DBR2_9ACTN</name>
<dbReference type="Gene3D" id="3.40.190.10">
    <property type="entry name" value="Periplasmic binding protein-like II"/>
    <property type="match status" value="1"/>
</dbReference>
<accession>A0A4R5DBR2</accession>
<dbReference type="EMBL" id="SMKZ01000011">
    <property type="protein sequence ID" value="TDE11142.1"/>
    <property type="molecule type" value="Genomic_DNA"/>
</dbReference>
<dbReference type="InterPro" id="IPR050490">
    <property type="entry name" value="Bact_solute-bd_prot1"/>
</dbReference>
<gene>
    <name evidence="1" type="ORF">E1269_09720</name>
</gene>
<dbReference type="PANTHER" id="PTHR43649">
    <property type="entry name" value="ARABINOSE-BINDING PROTEIN-RELATED"/>
    <property type="match status" value="1"/>
</dbReference>
<dbReference type="PROSITE" id="PS51257">
    <property type="entry name" value="PROKAR_LIPOPROTEIN"/>
    <property type="match status" value="1"/>
</dbReference>
<dbReference type="SUPFAM" id="SSF53850">
    <property type="entry name" value="Periplasmic binding protein-like II"/>
    <property type="match status" value="1"/>
</dbReference>